<name>A0ABU2AFF1_9BURK</name>
<dbReference type="Pfam" id="PF13505">
    <property type="entry name" value="OMP_b-brl"/>
    <property type="match status" value="1"/>
</dbReference>
<evidence type="ECO:0000256" key="3">
    <source>
        <dbReference type="SAM" id="SignalP"/>
    </source>
</evidence>
<evidence type="ECO:0000313" key="5">
    <source>
        <dbReference type="EMBL" id="MDR7335947.1"/>
    </source>
</evidence>
<feature type="domain" description="Outer membrane protein beta-barrel" evidence="4">
    <location>
        <begin position="6"/>
        <end position="186"/>
    </location>
</feature>
<dbReference type="Gene3D" id="2.40.160.20">
    <property type="match status" value="1"/>
</dbReference>
<evidence type="ECO:0000259" key="4">
    <source>
        <dbReference type="Pfam" id="PF13505"/>
    </source>
</evidence>
<proteinExistence type="predicted"/>
<keyword evidence="2 3" id="KW-0732">Signal</keyword>
<evidence type="ECO:0000256" key="1">
    <source>
        <dbReference type="ARBA" id="ARBA00004442"/>
    </source>
</evidence>
<gene>
    <name evidence="5" type="ORF">J2X21_005114</name>
</gene>
<sequence>MKNQIIAIAALLAAAAAHAQTTPAQVYVTVAGGSTHMAVDCTGATTCDKTTTGGKALVGYSFGNGFSLEGGYASFGKAVAADRTSSATIKPTALLLGGAFALPLGNEWGMNVRLGLAQVKTKASAAIGTQRGSVSESEAKAYAGIGLTYAVAQNVKLELAADSTQGEIAGEKGTIRLISLGATFAF</sequence>
<feature type="signal peptide" evidence="3">
    <location>
        <begin position="1"/>
        <end position="19"/>
    </location>
</feature>
<protein>
    <recommendedName>
        <fullName evidence="4">Outer membrane protein beta-barrel domain-containing protein</fullName>
    </recommendedName>
</protein>
<dbReference type="RefSeq" id="WP_310332947.1">
    <property type="nucleotide sequence ID" value="NZ_JAVDXV010000012.1"/>
</dbReference>
<comment type="subcellular location">
    <subcellularLocation>
        <location evidence="1">Cell outer membrane</location>
    </subcellularLocation>
</comment>
<organism evidence="5 6">
    <name type="scientific">Roseateles asaccharophilus</name>
    <dbReference type="NCBI Taxonomy" id="582607"/>
    <lineage>
        <taxon>Bacteria</taxon>
        <taxon>Pseudomonadati</taxon>
        <taxon>Pseudomonadota</taxon>
        <taxon>Betaproteobacteria</taxon>
        <taxon>Burkholderiales</taxon>
        <taxon>Sphaerotilaceae</taxon>
        <taxon>Roseateles</taxon>
    </lineage>
</organism>
<keyword evidence="6" id="KW-1185">Reference proteome</keyword>
<dbReference type="EMBL" id="JAVDXV010000012">
    <property type="protein sequence ID" value="MDR7335947.1"/>
    <property type="molecule type" value="Genomic_DNA"/>
</dbReference>
<accession>A0ABU2AFF1</accession>
<feature type="chain" id="PRO_5046195888" description="Outer membrane protein beta-barrel domain-containing protein" evidence="3">
    <location>
        <begin position="20"/>
        <end position="186"/>
    </location>
</feature>
<dbReference type="InterPro" id="IPR027385">
    <property type="entry name" value="Beta-barrel_OMP"/>
</dbReference>
<evidence type="ECO:0000313" key="6">
    <source>
        <dbReference type="Proteomes" id="UP001180825"/>
    </source>
</evidence>
<dbReference type="InterPro" id="IPR011250">
    <property type="entry name" value="OMP/PagP_B-barrel"/>
</dbReference>
<reference evidence="5 6" key="1">
    <citation type="submission" date="2023-07" db="EMBL/GenBank/DDBJ databases">
        <title>Sorghum-associated microbial communities from plants grown in Nebraska, USA.</title>
        <authorList>
            <person name="Schachtman D."/>
        </authorList>
    </citation>
    <scope>NUCLEOTIDE SEQUENCE [LARGE SCALE GENOMIC DNA]</scope>
    <source>
        <strain evidence="5 6">BE316</strain>
    </source>
</reference>
<dbReference type="Proteomes" id="UP001180825">
    <property type="component" value="Unassembled WGS sequence"/>
</dbReference>
<comment type="caution">
    <text evidence="5">The sequence shown here is derived from an EMBL/GenBank/DDBJ whole genome shotgun (WGS) entry which is preliminary data.</text>
</comment>
<evidence type="ECO:0000256" key="2">
    <source>
        <dbReference type="ARBA" id="ARBA00022729"/>
    </source>
</evidence>
<dbReference type="SUPFAM" id="SSF56925">
    <property type="entry name" value="OMPA-like"/>
    <property type="match status" value="1"/>
</dbReference>